<feature type="compositionally biased region" description="Polar residues" evidence="1">
    <location>
        <begin position="43"/>
        <end position="57"/>
    </location>
</feature>
<dbReference type="Pfam" id="PF08695">
    <property type="entry name" value="Coa1"/>
    <property type="match status" value="1"/>
</dbReference>
<dbReference type="FunCoup" id="E9EHT2">
    <property type="interactions" value="35"/>
</dbReference>
<dbReference type="STRING" id="655827.E9EHT2"/>
<feature type="region of interest" description="Disordered" evidence="1">
    <location>
        <begin position="43"/>
        <end position="79"/>
    </location>
</feature>
<dbReference type="OrthoDB" id="2100652at2759"/>
<evidence type="ECO:0000313" key="2">
    <source>
        <dbReference type="EMBL" id="EFY84519.1"/>
    </source>
</evidence>
<dbReference type="PANTHER" id="PTHR28523:SF1">
    <property type="entry name" value="CYTOCHROME C OXIDASE ASSEMBLY FACTOR 1"/>
    <property type="match status" value="1"/>
</dbReference>
<reference evidence="2 3" key="1">
    <citation type="journal article" date="2011" name="PLoS Genet.">
        <title>Genome sequencing and comparative transcriptomics of the model entomopathogenic fungi Metarhizium anisopliae and M. acridum.</title>
        <authorList>
            <person name="Gao Q."/>
            <person name="Jin K."/>
            <person name="Ying S.H."/>
            <person name="Zhang Y."/>
            <person name="Xiao G."/>
            <person name="Shang Y."/>
            <person name="Duan Z."/>
            <person name="Hu X."/>
            <person name="Xie X.Q."/>
            <person name="Zhou G."/>
            <person name="Peng G."/>
            <person name="Luo Z."/>
            <person name="Huang W."/>
            <person name="Wang B."/>
            <person name="Fang W."/>
            <person name="Wang S."/>
            <person name="Zhong Y."/>
            <person name="Ma L.J."/>
            <person name="St Leger R.J."/>
            <person name="Zhao G.P."/>
            <person name="Pei Y."/>
            <person name="Feng M.G."/>
            <person name="Xia Y."/>
            <person name="Wang C."/>
        </authorList>
    </citation>
    <scope>NUCLEOTIDE SEQUENCE [LARGE SCALE GENOMIC DNA]</scope>
    <source>
        <strain evidence="2 3">CQMa 102</strain>
    </source>
</reference>
<dbReference type="GeneID" id="19253741"/>
<protein>
    <submittedName>
        <fullName evidence="2">Cytochrome oxidase complex assembly protein</fullName>
    </submittedName>
</protein>
<dbReference type="EMBL" id="GL698620">
    <property type="protein sequence ID" value="EFY84519.1"/>
    <property type="molecule type" value="Genomic_DNA"/>
</dbReference>
<dbReference type="eggNOG" id="ENOG502RZQV">
    <property type="taxonomic scope" value="Eukaryota"/>
</dbReference>
<evidence type="ECO:0000313" key="3">
    <source>
        <dbReference type="Proteomes" id="UP000002499"/>
    </source>
</evidence>
<dbReference type="InParanoid" id="E9EHT2"/>
<name>E9EHT2_METAQ</name>
<dbReference type="OMA" id="YQCLRRI"/>
<dbReference type="InterPro" id="IPR014807">
    <property type="entry name" value="Coa1"/>
</dbReference>
<dbReference type="Proteomes" id="UP000002499">
    <property type="component" value="Unassembled WGS sequence"/>
</dbReference>
<dbReference type="GO" id="GO:0005743">
    <property type="term" value="C:mitochondrial inner membrane"/>
    <property type="evidence" value="ECO:0007669"/>
    <property type="project" value="TreeGrafter"/>
</dbReference>
<accession>E9EHT2</accession>
<organism evidence="3">
    <name type="scientific">Metarhizium acridum (strain CQMa 102)</name>
    <dbReference type="NCBI Taxonomy" id="655827"/>
    <lineage>
        <taxon>Eukaryota</taxon>
        <taxon>Fungi</taxon>
        <taxon>Dikarya</taxon>
        <taxon>Ascomycota</taxon>
        <taxon>Pezizomycotina</taxon>
        <taxon>Sordariomycetes</taxon>
        <taxon>Hypocreomycetidae</taxon>
        <taxon>Hypocreales</taxon>
        <taxon>Clavicipitaceae</taxon>
        <taxon>Metarhizium</taxon>
    </lineage>
</organism>
<dbReference type="HOGENOM" id="CLU_092488_1_1_1"/>
<dbReference type="GO" id="GO:0033617">
    <property type="term" value="P:mitochondrial respiratory chain complex IV assembly"/>
    <property type="evidence" value="ECO:0007669"/>
    <property type="project" value="InterPro"/>
</dbReference>
<evidence type="ECO:0000256" key="1">
    <source>
        <dbReference type="SAM" id="MobiDB-lite"/>
    </source>
</evidence>
<gene>
    <name evidence="2" type="ORF">MAC_09430</name>
</gene>
<dbReference type="PANTHER" id="PTHR28523">
    <property type="entry name" value="CYTOCHROME C OXIDASE ASSEMBLY FACTOR 1"/>
    <property type="match status" value="1"/>
</dbReference>
<sequence>MWNPPAQKTSHAAASPHLTSPCHITNTTMLSRLVQRRLTASLRNCKTPSSPSASGRSIQRRWITPAPKPGDGPLMSRRADRELPEISQVRFRWGRTLPIFLAIVSVCSISIFNYQKTSSPIVSSTLYALRTNARARAILGDDIYFKHQIPWIRGQMNQMQGKINIYFTVKGTKGWATMRFSSHRPSPRSLFETTEWSLTTADGQWVDLLDGGDPFRGLLGDDGLAAIEEDDLHVTRGYRQQGALNK</sequence>
<dbReference type="AlphaFoldDB" id="E9EHT2"/>
<proteinExistence type="predicted"/>
<keyword evidence="3" id="KW-1185">Reference proteome</keyword>
<dbReference type="KEGG" id="maw:19253741"/>
<dbReference type="InterPro" id="IPR042432">
    <property type="entry name" value="Coa1_fungi"/>
</dbReference>